<dbReference type="Proteomes" id="UP001190700">
    <property type="component" value="Unassembled WGS sequence"/>
</dbReference>
<organism evidence="2 3">
    <name type="scientific">Cymbomonas tetramitiformis</name>
    <dbReference type="NCBI Taxonomy" id="36881"/>
    <lineage>
        <taxon>Eukaryota</taxon>
        <taxon>Viridiplantae</taxon>
        <taxon>Chlorophyta</taxon>
        <taxon>Pyramimonadophyceae</taxon>
        <taxon>Pyramimonadales</taxon>
        <taxon>Pyramimonadaceae</taxon>
        <taxon>Cymbomonas</taxon>
    </lineage>
</organism>
<protein>
    <submittedName>
        <fullName evidence="2">Uncharacterized protein</fullName>
    </submittedName>
</protein>
<comment type="caution">
    <text evidence="2">The sequence shown here is derived from an EMBL/GenBank/DDBJ whole genome shotgun (WGS) entry which is preliminary data.</text>
</comment>
<name>A0AAE0FD74_9CHLO</name>
<dbReference type="AlphaFoldDB" id="A0AAE0FD74"/>
<feature type="region of interest" description="Disordered" evidence="1">
    <location>
        <begin position="1"/>
        <end position="27"/>
    </location>
</feature>
<evidence type="ECO:0000313" key="3">
    <source>
        <dbReference type="Proteomes" id="UP001190700"/>
    </source>
</evidence>
<proteinExistence type="predicted"/>
<accession>A0AAE0FD74</accession>
<keyword evidence="3" id="KW-1185">Reference proteome</keyword>
<sequence>MNSSPPHFSGSLQRLQRSPPTDLAGASRFHSGAVPQMVTGVPQDFVDMTGQPARSQEALAAHHSGFSSVLPAAHRCDSTQLQVERTSALPGRRG</sequence>
<feature type="compositionally biased region" description="Polar residues" evidence="1">
    <location>
        <begin position="1"/>
        <end position="19"/>
    </location>
</feature>
<gene>
    <name evidence="2" type="ORF">CYMTET_33453</name>
</gene>
<evidence type="ECO:0000256" key="1">
    <source>
        <dbReference type="SAM" id="MobiDB-lite"/>
    </source>
</evidence>
<dbReference type="EMBL" id="LGRX02020472">
    <property type="protein sequence ID" value="KAK3257459.1"/>
    <property type="molecule type" value="Genomic_DNA"/>
</dbReference>
<evidence type="ECO:0000313" key="2">
    <source>
        <dbReference type="EMBL" id="KAK3257459.1"/>
    </source>
</evidence>
<reference evidence="2 3" key="1">
    <citation type="journal article" date="2015" name="Genome Biol. Evol.">
        <title>Comparative Genomics of a Bacterivorous Green Alga Reveals Evolutionary Causalities and Consequences of Phago-Mixotrophic Mode of Nutrition.</title>
        <authorList>
            <person name="Burns J.A."/>
            <person name="Paasch A."/>
            <person name="Narechania A."/>
            <person name="Kim E."/>
        </authorList>
    </citation>
    <scope>NUCLEOTIDE SEQUENCE [LARGE SCALE GENOMIC DNA]</scope>
    <source>
        <strain evidence="2 3">PLY_AMNH</strain>
    </source>
</reference>